<evidence type="ECO:0000313" key="4">
    <source>
        <dbReference type="Proteomes" id="UP000075903"/>
    </source>
</evidence>
<dbReference type="Proteomes" id="UP000075903">
    <property type="component" value="Unassembled WGS sequence"/>
</dbReference>
<sequence>MLCYAILLLLLMVARLLKKSSSKGGKHRKSRKGKKPGLAVAQPLPAPPTFFCTFRTRIGIAAKRVISRHFDTDASDVTSACSGKCHVSVADDEYSGRCCPAAYH</sequence>
<keyword evidence="4" id="KW-1185">Reference proteome</keyword>
<dbReference type="VEuPathDB" id="VectorBase:AMEM002661"/>
<reference evidence="3" key="1">
    <citation type="submission" date="2020-05" db="UniProtKB">
        <authorList>
            <consortium name="EnsemblMetazoa"/>
        </authorList>
    </citation>
    <scope>IDENTIFICATION</scope>
    <source>
        <strain evidence="3">MAF</strain>
    </source>
</reference>
<evidence type="ECO:0000313" key="3">
    <source>
        <dbReference type="EnsemblMetazoa" id="AMEM002661-PA"/>
    </source>
</evidence>
<accession>A0A182US39</accession>
<feature type="signal peptide" evidence="2">
    <location>
        <begin position="1"/>
        <end position="22"/>
    </location>
</feature>
<organism evidence="3 4">
    <name type="scientific">Anopheles merus</name>
    <name type="common">Mosquito</name>
    <dbReference type="NCBI Taxonomy" id="30066"/>
    <lineage>
        <taxon>Eukaryota</taxon>
        <taxon>Metazoa</taxon>
        <taxon>Ecdysozoa</taxon>
        <taxon>Arthropoda</taxon>
        <taxon>Hexapoda</taxon>
        <taxon>Insecta</taxon>
        <taxon>Pterygota</taxon>
        <taxon>Neoptera</taxon>
        <taxon>Endopterygota</taxon>
        <taxon>Diptera</taxon>
        <taxon>Nematocera</taxon>
        <taxon>Culicoidea</taxon>
        <taxon>Culicidae</taxon>
        <taxon>Anophelinae</taxon>
        <taxon>Anopheles</taxon>
    </lineage>
</organism>
<feature type="chain" id="PRO_5008138543" description="Secreted protein" evidence="2">
    <location>
        <begin position="23"/>
        <end position="104"/>
    </location>
</feature>
<keyword evidence="2" id="KW-0732">Signal</keyword>
<evidence type="ECO:0000256" key="2">
    <source>
        <dbReference type="SAM" id="SignalP"/>
    </source>
</evidence>
<proteinExistence type="predicted"/>
<feature type="region of interest" description="Disordered" evidence="1">
    <location>
        <begin position="19"/>
        <end position="46"/>
    </location>
</feature>
<protein>
    <recommendedName>
        <fullName evidence="5">Secreted protein</fullName>
    </recommendedName>
</protein>
<evidence type="ECO:0008006" key="5">
    <source>
        <dbReference type="Google" id="ProtNLM"/>
    </source>
</evidence>
<dbReference type="EnsemblMetazoa" id="AMEM002661-RA">
    <property type="protein sequence ID" value="AMEM002661-PA"/>
    <property type="gene ID" value="AMEM002661"/>
</dbReference>
<evidence type="ECO:0000256" key="1">
    <source>
        <dbReference type="SAM" id="MobiDB-lite"/>
    </source>
</evidence>
<feature type="compositionally biased region" description="Basic residues" evidence="1">
    <location>
        <begin position="19"/>
        <end position="35"/>
    </location>
</feature>
<dbReference type="AlphaFoldDB" id="A0A182US39"/>
<name>A0A182US39_ANOME</name>